<keyword evidence="2" id="KW-1185">Reference proteome</keyword>
<dbReference type="EMBL" id="KQ965736">
    <property type="protein sequence ID" value="KXS20254.1"/>
    <property type="molecule type" value="Genomic_DNA"/>
</dbReference>
<evidence type="ECO:0000313" key="2">
    <source>
        <dbReference type="Proteomes" id="UP000070544"/>
    </source>
</evidence>
<gene>
    <name evidence="1" type="ORF">M427DRAFT_52495</name>
</gene>
<organism evidence="1 2">
    <name type="scientific">Gonapodya prolifera (strain JEL478)</name>
    <name type="common">Monoblepharis prolifera</name>
    <dbReference type="NCBI Taxonomy" id="1344416"/>
    <lineage>
        <taxon>Eukaryota</taxon>
        <taxon>Fungi</taxon>
        <taxon>Fungi incertae sedis</taxon>
        <taxon>Chytridiomycota</taxon>
        <taxon>Chytridiomycota incertae sedis</taxon>
        <taxon>Monoblepharidomycetes</taxon>
        <taxon>Monoblepharidales</taxon>
        <taxon>Gonapodyaceae</taxon>
        <taxon>Gonapodya</taxon>
    </lineage>
</organism>
<protein>
    <submittedName>
        <fullName evidence="1">Uncharacterized protein</fullName>
    </submittedName>
</protein>
<dbReference type="AlphaFoldDB" id="A0A139AU74"/>
<name>A0A139AU74_GONPJ</name>
<sequence>MAALTPSAWATLGATELALGLAGSVMSGSGMFWSGSLADKFTCMQRDLLGEAKRLLEELDLVDAVVETL</sequence>
<reference evidence="1 2" key="1">
    <citation type="journal article" date="2015" name="Genome Biol. Evol.">
        <title>Phylogenomic analyses indicate that early fungi evolved digesting cell walls of algal ancestors of land plants.</title>
        <authorList>
            <person name="Chang Y."/>
            <person name="Wang S."/>
            <person name="Sekimoto S."/>
            <person name="Aerts A.L."/>
            <person name="Choi C."/>
            <person name="Clum A."/>
            <person name="LaButti K.M."/>
            <person name="Lindquist E.A."/>
            <person name="Yee Ngan C."/>
            <person name="Ohm R.A."/>
            <person name="Salamov A.A."/>
            <person name="Grigoriev I.V."/>
            <person name="Spatafora J.W."/>
            <person name="Berbee M.L."/>
        </authorList>
    </citation>
    <scope>NUCLEOTIDE SEQUENCE [LARGE SCALE GENOMIC DNA]</scope>
    <source>
        <strain evidence="1 2">JEL478</strain>
    </source>
</reference>
<evidence type="ECO:0000313" key="1">
    <source>
        <dbReference type="EMBL" id="KXS20254.1"/>
    </source>
</evidence>
<proteinExistence type="predicted"/>
<dbReference type="Proteomes" id="UP000070544">
    <property type="component" value="Unassembled WGS sequence"/>
</dbReference>
<accession>A0A139AU74</accession>